<dbReference type="InterPro" id="IPR052175">
    <property type="entry name" value="ComplexI-like_HydComp"/>
</dbReference>
<evidence type="ECO:0000256" key="1">
    <source>
        <dbReference type="ARBA" id="ARBA00004651"/>
    </source>
</evidence>
<dbReference type="GO" id="GO:0005886">
    <property type="term" value="C:plasma membrane"/>
    <property type="evidence" value="ECO:0007669"/>
    <property type="project" value="UniProtKB-SubCell"/>
</dbReference>
<dbReference type="EMBL" id="DRKW01000152">
    <property type="protein sequence ID" value="HEB74099.1"/>
    <property type="molecule type" value="Genomic_DNA"/>
</dbReference>
<feature type="transmembrane region" description="Helical" evidence="8">
    <location>
        <begin position="101"/>
        <end position="134"/>
    </location>
</feature>
<keyword evidence="4 8" id="KW-1133">Transmembrane helix</keyword>
<dbReference type="PANTHER" id="PTHR42682:SF4">
    <property type="entry name" value="NADH-UBIQUINONE_PLASTOQUINONE"/>
    <property type="match status" value="1"/>
</dbReference>
<feature type="transmembrane region" description="Helical" evidence="8">
    <location>
        <begin position="374"/>
        <end position="397"/>
    </location>
</feature>
<dbReference type="InterPro" id="IPR001750">
    <property type="entry name" value="ND/Mrp_TM"/>
</dbReference>
<evidence type="ECO:0000256" key="7">
    <source>
        <dbReference type="RuleBase" id="RU000320"/>
    </source>
</evidence>
<keyword evidence="3 7" id="KW-0812">Transmembrane</keyword>
<evidence type="ECO:0000256" key="3">
    <source>
        <dbReference type="ARBA" id="ARBA00022692"/>
    </source>
</evidence>
<feature type="transmembrane region" description="Helical" evidence="8">
    <location>
        <begin position="500"/>
        <end position="517"/>
    </location>
</feature>
<feature type="transmembrane region" description="Helical" evidence="8">
    <location>
        <begin position="341"/>
        <end position="362"/>
    </location>
</feature>
<keyword evidence="6 8" id="KW-0472">Membrane</keyword>
<feature type="transmembrane region" description="Helical" evidence="8">
    <location>
        <begin position="146"/>
        <end position="168"/>
    </location>
</feature>
<organism evidence="10">
    <name type="scientific">Desulfofervidus auxilii</name>
    <dbReference type="NCBI Taxonomy" id="1621989"/>
    <lineage>
        <taxon>Bacteria</taxon>
        <taxon>Pseudomonadati</taxon>
        <taxon>Thermodesulfobacteriota</taxon>
        <taxon>Candidatus Desulfofervidia</taxon>
        <taxon>Candidatus Desulfofervidales</taxon>
        <taxon>Candidatus Desulfofervidaceae</taxon>
        <taxon>Candidatus Desulfofervidus</taxon>
    </lineage>
</organism>
<feature type="transmembrane region" description="Helical" evidence="8">
    <location>
        <begin position="243"/>
        <end position="261"/>
    </location>
</feature>
<evidence type="ECO:0000259" key="9">
    <source>
        <dbReference type="Pfam" id="PF00361"/>
    </source>
</evidence>
<evidence type="ECO:0000256" key="5">
    <source>
        <dbReference type="ARBA" id="ARBA00023002"/>
    </source>
</evidence>
<proteinExistence type="predicted"/>
<sequence>MIMIKPIPPFLFYLIGALLVPFLKGQIQKLYLLIIPTLAFLDLLSMPQGTYWTIKFLDYQLVLGHVDKLSMVFAYVFVIISFAALLYALQAENDVQHFSALYYAGGALGVAFAGDLFTLYIFWELMAIASVFVIWAQRDKEAIRAGFRYVLVHLFGGCALLAGIVIYAIQTGSIAFSGPLVHGGLGFWLILIGFILNAAVPPLHPWLPDAYPRASVTGAIFLTAYTTKSAVYTLLRAFPGVELLAYMGAIMTVYGVVWAIMENDIRRLLSYHIVSQVGYMVGGVGIGTALSMNGSAAHAFCHILYKALLFMGAGAVIYSTGMRKMSDLAGRDLYKKIPHSLIYYMIGAFSISAVPLFNGFISKTMIVAAAEESHMLPVFFLMSTASIGTWLCVGLKLPYYTWFGKQRTDVKEVEIKPLPLNMHLGMAFLSFLCFFIGIYPHVLYRVLPYPVHYHPYAPHHVVGELQMLLMTIVGVWVLIKRLEPHAVINLDTDWFYRKGAGLFVRFCYFLGAVRTVLQNLAIDLVDGFIIISRNPIYDIKSLFSEKETQLLPYDANVYRQPVGIGVMVALILFTLFCYIFYTVLATLIT</sequence>
<name>A0A7V1I442_DESA2</name>
<dbReference type="PANTHER" id="PTHR42682">
    <property type="entry name" value="HYDROGENASE-4 COMPONENT F"/>
    <property type="match status" value="1"/>
</dbReference>
<feature type="transmembrane region" description="Helical" evidence="8">
    <location>
        <begin position="296"/>
        <end position="320"/>
    </location>
</feature>
<feature type="transmembrane region" description="Helical" evidence="8">
    <location>
        <begin position="180"/>
        <end position="200"/>
    </location>
</feature>
<feature type="transmembrane region" description="Helical" evidence="8">
    <location>
        <begin position="6"/>
        <end position="23"/>
    </location>
</feature>
<evidence type="ECO:0000256" key="4">
    <source>
        <dbReference type="ARBA" id="ARBA00022989"/>
    </source>
</evidence>
<evidence type="ECO:0000256" key="2">
    <source>
        <dbReference type="ARBA" id="ARBA00022475"/>
    </source>
</evidence>
<dbReference type="NCBIfam" id="NF009310">
    <property type="entry name" value="PRK12668.1"/>
    <property type="match status" value="1"/>
</dbReference>
<evidence type="ECO:0000313" key="10">
    <source>
        <dbReference type="EMBL" id="HEB74099.1"/>
    </source>
</evidence>
<gene>
    <name evidence="10" type="ORF">ENJ03_02635</name>
</gene>
<protein>
    <submittedName>
        <fullName evidence="10">Na(+)/H(+) antiporter subunit D</fullName>
    </submittedName>
</protein>
<dbReference type="AlphaFoldDB" id="A0A7V1I442"/>
<accession>A0A7V1I442</accession>
<keyword evidence="5" id="KW-0560">Oxidoreductase</keyword>
<feature type="transmembrane region" description="Helical" evidence="8">
    <location>
        <begin position="30"/>
        <end position="49"/>
    </location>
</feature>
<feature type="transmembrane region" description="Helical" evidence="8">
    <location>
        <begin position="69"/>
        <end position="89"/>
    </location>
</feature>
<evidence type="ECO:0000256" key="6">
    <source>
        <dbReference type="ARBA" id="ARBA00023136"/>
    </source>
</evidence>
<feature type="domain" description="NADH:quinone oxidoreductase/Mrp antiporter transmembrane" evidence="9">
    <location>
        <begin position="113"/>
        <end position="385"/>
    </location>
</feature>
<dbReference type="PRINTS" id="PR01434">
    <property type="entry name" value="NADHDHGNASE5"/>
</dbReference>
<feature type="transmembrane region" description="Helical" evidence="8">
    <location>
        <begin position="268"/>
        <end position="290"/>
    </location>
</feature>
<feature type="transmembrane region" description="Helical" evidence="8">
    <location>
        <begin position="418"/>
        <end position="439"/>
    </location>
</feature>
<dbReference type="GO" id="GO:0016491">
    <property type="term" value="F:oxidoreductase activity"/>
    <property type="evidence" value="ECO:0007669"/>
    <property type="project" value="UniProtKB-KW"/>
</dbReference>
<dbReference type="Pfam" id="PF00361">
    <property type="entry name" value="Proton_antipo_M"/>
    <property type="match status" value="1"/>
</dbReference>
<comment type="subcellular location">
    <subcellularLocation>
        <location evidence="1">Cell membrane</location>
        <topology evidence="1">Multi-pass membrane protein</topology>
    </subcellularLocation>
    <subcellularLocation>
        <location evidence="7">Membrane</location>
        <topology evidence="7">Multi-pass membrane protein</topology>
    </subcellularLocation>
</comment>
<keyword evidence="2" id="KW-1003">Cell membrane</keyword>
<comment type="caution">
    <text evidence="10">The sequence shown here is derived from an EMBL/GenBank/DDBJ whole genome shotgun (WGS) entry which is preliminary data.</text>
</comment>
<feature type="transmembrane region" description="Helical" evidence="8">
    <location>
        <begin position="562"/>
        <end position="588"/>
    </location>
</feature>
<reference evidence="10" key="1">
    <citation type="journal article" date="2020" name="mSystems">
        <title>Genome- and Community-Level Interaction Insights into Carbon Utilization and Element Cycling Functions of Hydrothermarchaeota in Hydrothermal Sediment.</title>
        <authorList>
            <person name="Zhou Z."/>
            <person name="Liu Y."/>
            <person name="Xu W."/>
            <person name="Pan J."/>
            <person name="Luo Z.H."/>
            <person name="Li M."/>
        </authorList>
    </citation>
    <scope>NUCLEOTIDE SEQUENCE [LARGE SCALE GENOMIC DNA]</scope>
    <source>
        <strain evidence="10">HyVt-45</strain>
    </source>
</reference>
<dbReference type="Proteomes" id="UP000886268">
    <property type="component" value="Unassembled WGS sequence"/>
</dbReference>
<feature type="transmembrane region" description="Helical" evidence="8">
    <location>
        <begin position="459"/>
        <end position="479"/>
    </location>
</feature>
<evidence type="ECO:0000256" key="8">
    <source>
        <dbReference type="SAM" id="Phobius"/>
    </source>
</evidence>